<organism evidence="1 2">
    <name type="scientific">Timema podura</name>
    <name type="common">Walking stick</name>
    <dbReference type="NCBI Taxonomy" id="61482"/>
    <lineage>
        <taxon>Eukaryota</taxon>
        <taxon>Metazoa</taxon>
        <taxon>Ecdysozoa</taxon>
        <taxon>Arthropoda</taxon>
        <taxon>Hexapoda</taxon>
        <taxon>Insecta</taxon>
        <taxon>Pterygota</taxon>
        <taxon>Neoptera</taxon>
        <taxon>Polyneoptera</taxon>
        <taxon>Phasmatodea</taxon>
        <taxon>Timematodea</taxon>
        <taxon>Timematoidea</taxon>
        <taxon>Timematidae</taxon>
        <taxon>Timema</taxon>
    </lineage>
</organism>
<name>A0ABN7PIB1_TIMPD</name>
<evidence type="ECO:0000313" key="2">
    <source>
        <dbReference type="Proteomes" id="UP001153148"/>
    </source>
</evidence>
<comment type="caution">
    <text evidence="1">The sequence shown here is derived from an EMBL/GenBank/DDBJ whole genome shotgun (WGS) entry which is preliminary data.</text>
</comment>
<accession>A0ABN7PIB1</accession>
<keyword evidence="2" id="KW-1185">Reference proteome</keyword>
<gene>
    <name evidence="1" type="ORF">TPAB3V08_LOCUS14448</name>
</gene>
<reference evidence="1" key="1">
    <citation type="submission" date="2021-03" db="EMBL/GenBank/DDBJ databases">
        <authorList>
            <person name="Tran Van P."/>
        </authorList>
    </citation>
    <scope>NUCLEOTIDE SEQUENCE</scope>
</reference>
<dbReference type="Proteomes" id="UP001153148">
    <property type="component" value="Unassembled WGS sequence"/>
</dbReference>
<sequence length="109" mass="13235">MQELEYNPSKKDLTDAKIHHLLAEELCQPYRRHRRLSYSRHAVNDRDLSTQVNYRMHMNMRRLVGERKHHHKRSKKLGKVSYDGVARFVCFQGWTSRFQTARDYKYDDP</sequence>
<protein>
    <submittedName>
        <fullName evidence="1">Uncharacterized protein</fullName>
    </submittedName>
</protein>
<evidence type="ECO:0000313" key="1">
    <source>
        <dbReference type="EMBL" id="CAG2067505.1"/>
    </source>
</evidence>
<proteinExistence type="predicted"/>
<dbReference type="EMBL" id="CAJPIN010070093">
    <property type="protein sequence ID" value="CAG2067505.1"/>
    <property type="molecule type" value="Genomic_DNA"/>
</dbReference>